<feature type="domain" description="ABC transmembrane type-1" evidence="11">
    <location>
        <begin position="23"/>
        <end position="212"/>
    </location>
</feature>
<dbReference type="GO" id="GO:0006865">
    <property type="term" value="P:amino acid transport"/>
    <property type="evidence" value="ECO:0007669"/>
    <property type="project" value="UniProtKB-KW"/>
</dbReference>
<dbReference type="InterPro" id="IPR035906">
    <property type="entry name" value="MetI-like_sf"/>
</dbReference>
<comment type="subcellular location">
    <subcellularLocation>
        <location evidence="2">Cell inner membrane</location>
        <topology evidence="2">Multi-pass membrane protein</topology>
    </subcellularLocation>
    <subcellularLocation>
        <location evidence="10">Cell membrane</location>
        <topology evidence="10">Multi-pass membrane protein</topology>
    </subcellularLocation>
</comment>
<dbReference type="Gene3D" id="1.10.3720.10">
    <property type="entry name" value="MetI-like"/>
    <property type="match status" value="1"/>
</dbReference>
<dbReference type="Proteomes" id="UP000609531">
    <property type="component" value="Unassembled WGS sequence"/>
</dbReference>
<evidence type="ECO:0000256" key="1">
    <source>
        <dbReference type="ARBA" id="ARBA00003159"/>
    </source>
</evidence>
<evidence type="ECO:0000256" key="10">
    <source>
        <dbReference type="RuleBase" id="RU363032"/>
    </source>
</evidence>
<accession>A0A934IPZ7</accession>
<dbReference type="InterPro" id="IPR043429">
    <property type="entry name" value="ArtM/GltK/GlnP/TcyL/YhdX-like"/>
</dbReference>
<evidence type="ECO:0000256" key="7">
    <source>
        <dbReference type="ARBA" id="ARBA00022970"/>
    </source>
</evidence>
<evidence type="ECO:0000256" key="3">
    <source>
        <dbReference type="ARBA" id="ARBA00010072"/>
    </source>
</evidence>
<dbReference type="RefSeq" id="WP_198882462.1">
    <property type="nucleotide sequence ID" value="NZ_JAEKJA010000010.1"/>
</dbReference>
<feature type="transmembrane region" description="Helical" evidence="10">
    <location>
        <begin position="20"/>
        <end position="47"/>
    </location>
</feature>
<dbReference type="GO" id="GO:0043190">
    <property type="term" value="C:ATP-binding cassette (ABC) transporter complex"/>
    <property type="evidence" value="ECO:0007669"/>
    <property type="project" value="InterPro"/>
</dbReference>
<feature type="transmembrane region" description="Helical" evidence="10">
    <location>
        <begin position="86"/>
        <end position="109"/>
    </location>
</feature>
<dbReference type="PANTHER" id="PTHR30614:SF20">
    <property type="entry name" value="GLUTAMINE TRANSPORT SYSTEM PERMEASE PROTEIN GLNP"/>
    <property type="match status" value="1"/>
</dbReference>
<evidence type="ECO:0000256" key="6">
    <source>
        <dbReference type="ARBA" id="ARBA00022692"/>
    </source>
</evidence>
<dbReference type="InterPro" id="IPR000515">
    <property type="entry name" value="MetI-like"/>
</dbReference>
<keyword evidence="9 10" id="KW-0472">Membrane</keyword>
<dbReference type="PROSITE" id="PS50928">
    <property type="entry name" value="ABC_TM1"/>
    <property type="match status" value="1"/>
</dbReference>
<dbReference type="EMBL" id="JAEKJA010000010">
    <property type="protein sequence ID" value="MBJ3776556.1"/>
    <property type="molecule type" value="Genomic_DNA"/>
</dbReference>
<reference evidence="12" key="1">
    <citation type="submission" date="2020-12" db="EMBL/GenBank/DDBJ databases">
        <title>Bacterial taxonomy.</title>
        <authorList>
            <person name="Pan X."/>
        </authorList>
    </citation>
    <scope>NUCLEOTIDE SEQUENCE</scope>
    <source>
        <strain evidence="12">B2012</strain>
    </source>
</reference>
<keyword evidence="6 10" id="KW-0812">Transmembrane</keyword>
<dbReference type="NCBIfam" id="TIGR01726">
    <property type="entry name" value="HEQRo_perm_3TM"/>
    <property type="match status" value="1"/>
</dbReference>
<keyword evidence="5" id="KW-1003">Cell membrane</keyword>
<protein>
    <submittedName>
        <fullName evidence="12">Amino acid ABC transporter permease</fullName>
    </submittedName>
</protein>
<comment type="caution">
    <text evidence="12">The sequence shown here is derived from an EMBL/GenBank/DDBJ whole genome shotgun (WGS) entry which is preliminary data.</text>
</comment>
<organism evidence="12 13">
    <name type="scientific">Acuticoccus mangrovi</name>
    <dbReference type="NCBI Taxonomy" id="2796142"/>
    <lineage>
        <taxon>Bacteria</taxon>
        <taxon>Pseudomonadati</taxon>
        <taxon>Pseudomonadota</taxon>
        <taxon>Alphaproteobacteria</taxon>
        <taxon>Hyphomicrobiales</taxon>
        <taxon>Amorphaceae</taxon>
        <taxon>Acuticoccus</taxon>
    </lineage>
</organism>
<feature type="transmembrane region" description="Helical" evidence="10">
    <location>
        <begin position="59"/>
        <end position="80"/>
    </location>
</feature>
<dbReference type="SUPFAM" id="SSF161098">
    <property type="entry name" value="MetI-like"/>
    <property type="match status" value="1"/>
</dbReference>
<dbReference type="Pfam" id="PF00528">
    <property type="entry name" value="BPD_transp_1"/>
    <property type="match status" value="1"/>
</dbReference>
<evidence type="ECO:0000313" key="13">
    <source>
        <dbReference type="Proteomes" id="UP000609531"/>
    </source>
</evidence>
<gene>
    <name evidence="12" type="ORF">JCR33_12695</name>
</gene>
<proteinExistence type="inferred from homology"/>
<dbReference type="CDD" id="cd06261">
    <property type="entry name" value="TM_PBP2"/>
    <property type="match status" value="1"/>
</dbReference>
<dbReference type="AlphaFoldDB" id="A0A934IPZ7"/>
<evidence type="ECO:0000259" key="11">
    <source>
        <dbReference type="PROSITE" id="PS50928"/>
    </source>
</evidence>
<dbReference type="InterPro" id="IPR010065">
    <property type="entry name" value="AA_ABC_transptr_permease_3TM"/>
</dbReference>
<sequence length="225" mass="25185">MPNQYHWNFDVIWEYREVFLRGIVMTLELAAVTIVLGMVLGFLLALLRGSRIRALTLPVGAFIELVRAVPPLVLIVWMYYCLPILTGLALSAFQTAVVALALYSAAFFAEIFRAGLQSIEIGHIEAAYSVGMTRMQAMRRIIGPLAFQRVFPPLVSQCVLVVKNTSLAGYIAVAETLYQGQQISIQTFRPLEVLTVVALLFIVIIVPLTVIARVFEAAYQRKYFR</sequence>
<evidence type="ECO:0000256" key="8">
    <source>
        <dbReference type="ARBA" id="ARBA00022989"/>
    </source>
</evidence>
<dbReference type="GO" id="GO:0022857">
    <property type="term" value="F:transmembrane transporter activity"/>
    <property type="evidence" value="ECO:0007669"/>
    <property type="project" value="InterPro"/>
</dbReference>
<keyword evidence="4 10" id="KW-0813">Transport</keyword>
<evidence type="ECO:0000256" key="4">
    <source>
        <dbReference type="ARBA" id="ARBA00022448"/>
    </source>
</evidence>
<evidence type="ECO:0000256" key="5">
    <source>
        <dbReference type="ARBA" id="ARBA00022475"/>
    </source>
</evidence>
<keyword evidence="7" id="KW-0029">Amino-acid transport</keyword>
<comment type="similarity">
    <text evidence="3">Belongs to the binding-protein-dependent transport system permease family. HisMQ subfamily.</text>
</comment>
<evidence type="ECO:0000313" key="12">
    <source>
        <dbReference type="EMBL" id="MBJ3776556.1"/>
    </source>
</evidence>
<keyword evidence="13" id="KW-1185">Reference proteome</keyword>
<feature type="transmembrane region" description="Helical" evidence="10">
    <location>
        <begin position="193"/>
        <end position="215"/>
    </location>
</feature>
<dbReference type="PANTHER" id="PTHR30614">
    <property type="entry name" value="MEMBRANE COMPONENT OF AMINO ACID ABC TRANSPORTER"/>
    <property type="match status" value="1"/>
</dbReference>
<evidence type="ECO:0000256" key="9">
    <source>
        <dbReference type="ARBA" id="ARBA00023136"/>
    </source>
</evidence>
<name>A0A934IPZ7_9HYPH</name>
<comment type="function">
    <text evidence="1">Part of the binding-protein-dependent transport system for glutamine; probably responsible for the translocation of the substrate across the membrane.</text>
</comment>
<keyword evidence="8 10" id="KW-1133">Transmembrane helix</keyword>
<evidence type="ECO:0000256" key="2">
    <source>
        <dbReference type="ARBA" id="ARBA00004429"/>
    </source>
</evidence>